<feature type="region of interest" description="Disordered" evidence="2">
    <location>
        <begin position="598"/>
        <end position="626"/>
    </location>
</feature>
<keyword evidence="4" id="KW-1185">Reference proteome</keyword>
<dbReference type="RefSeq" id="XP_056083360.1">
    <property type="nucleotide sequence ID" value="XM_056229331.1"/>
</dbReference>
<dbReference type="Proteomes" id="UP001162087">
    <property type="component" value="Chromosome 11"/>
</dbReference>
<feature type="region of interest" description="Disordered" evidence="2">
    <location>
        <begin position="702"/>
        <end position="734"/>
    </location>
</feature>
<dbReference type="EMBL" id="OX365906">
    <property type="protein sequence ID" value="CAI4044649.1"/>
    <property type="molecule type" value="Genomic_DNA"/>
</dbReference>
<feature type="compositionally biased region" description="Acidic residues" evidence="2">
    <location>
        <begin position="604"/>
        <end position="626"/>
    </location>
</feature>
<feature type="region of interest" description="Disordered" evidence="2">
    <location>
        <begin position="173"/>
        <end position="257"/>
    </location>
</feature>
<feature type="compositionally biased region" description="Basic residues" evidence="2">
    <location>
        <begin position="242"/>
        <end position="251"/>
    </location>
</feature>
<feature type="compositionally biased region" description="Basic and acidic residues" evidence="2">
    <location>
        <begin position="898"/>
        <end position="911"/>
    </location>
</feature>
<feature type="region of interest" description="Disordered" evidence="2">
    <location>
        <begin position="830"/>
        <end position="1011"/>
    </location>
</feature>
<organism evidence="3 4">
    <name type="scientific">Saccharomyces kudriavzevii (strain ATCC MYA-4449 / AS 2.2408 / CBS 8840 / NBRC 1802 / NCYC 2889)</name>
    <name type="common">Yeast</name>
    <dbReference type="NCBI Taxonomy" id="226230"/>
    <lineage>
        <taxon>Eukaryota</taxon>
        <taxon>Fungi</taxon>
        <taxon>Dikarya</taxon>
        <taxon>Ascomycota</taxon>
        <taxon>Saccharomycotina</taxon>
        <taxon>Saccharomycetes</taxon>
        <taxon>Saccharomycetales</taxon>
        <taxon>Saccharomycetaceae</taxon>
        <taxon>Saccharomyces</taxon>
    </lineage>
</organism>
<evidence type="ECO:0000256" key="2">
    <source>
        <dbReference type="SAM" id="MobiDB-lite"/>
    </source>
</evidence>
<feature type="region of interest" description="Disordered" evidence="2">
    <location>
        <begin position="1071"/>
        <end position="1097"/>
    </location>
</feature>
<dbReference type="AlphaFoldDB" id="A0AA35J2V6"/>
<feature type="compositionally biased region" description="Polar residues" evidence="2">
    <location>
        <begin position="181"/>
        <end position="190"/>
    </location>
</feature>
<feature type="compositionally biased region" description="Polar residues" evidence="2">
    <location>
        <begin position="127"/>
        <end position="148"/>
    </location>
</feature>
<proteinExistence type="predicted"/>
<feature type="compositionally biased region" description="Basic and acidic residues" evidence="2">
    <location>
        <begin position="220"/>
        <end position="235"/>
    </location>
</feature>
<feature type="region of interest" description="Disordered" evidence="2">
    <location>
        <begin position="643"/>
        <end position="670"/>
    </location>
</feature>
<evidence type="ECO:0000256" key="1">
    <source>
        <dbReference type="SAM" id="Coils"/>
    </source>
</evidence>
<keyword evidence="1" id="KW-0175">Coiled coil</keyword>
<sequence length="1097" mass="122223">MSGRMRNRGMTQENSSDALAAAAAIGNALSNNGRVVDRSKIPQYNQSFTSRTASIGGMDRYTMVTNSRNNSRAPSMNGNGNRFYRSTSSLANKGHNSTVDNLNLRRQQKAREDAETTFREFGGHQSSKALNVPNLTSRDNKSRTTLFGSSGGIRTTVKKYIPGPRGLVAVEVPVQKGPSRYHTSSDSNNAGDRAYSLPTGKHNSSSTYRKKTTKATLKTTESRGRKPKHGIESKGHNPSKVSTKRHTKSSKQQHNDNVPLIEMTMNEETEQELRKDLHGPFEFRPMTISDNDDDSFVGSNRSVLEKNENRLNEREKKDEIEKLLNEVRTLEEKISDIEVEKSNEEERERNLILELRKVKQNEERRMEVLRRELNIAKENADLEAEELKLIETKRKTHLHDEGEIKSKIETVVVHQRASSKSEPKQLLLKDMGKESSNTQDQSQYVKNSKINNLINTEEEPVNPIMLDSFNDPVFQINSNNESGGNKDLDSLIGSELSDYNCIEGSALDFRATAKTSVESEIHANQAGLKLPPDDCFKCHEEGTKEHGIDLAGKNCASNQKEKDVDQDGLLLDSDEPETSETLPGILEIDTIRPEKVSGVIRDINDDENVNNYSDEEEEEEDEDEEYHDSYDVIVHEPVQMEQRITNVPPSKYPLEYPNKANSDKNNQQNYNNTEVFQSGTKKSKYLLDANPYLASASSDTLNLDSENLNSKSSTETTRTVPGHSKGSPQPEFKSALKKTLALPSSASSSIYSVDTPSSSNTHIVRTTASNTKVNERRPLTSSLEQKHNQAGLTEIPMMSPKRLEDKRKNLNRLCVRTLRGSCNEASLTYKVSHSSSNSSSSPSCHSTRPSIPVNSGGLASNCASKRYSKAPQTSTTSRESPNRLPLNVNKSAVYPRELPAKKSSFEKERPMNDNLGFRSMSLREPLVTKSTPAMRAGSLEEEERREQKGHFSRKSWNFGLSSPLKAKNHSSHPSNETEEITGSMTDCGNQNPSLYTAPSMNNKENVSQAGTEGHRFSLFKIRSPTLDENVSTGTNALNSTNSEMSTALPLGVPVTIIEKNGEIHKLHNDDAAKKDNSHHHGGHSKFGRKLKKIFGRK</sequence>
<reference evidence="3" key="1">
    <citation type="submission" date="2022-10" db="EMBL/GenBank/DDBJ databases">
        <authorList>
            <person name="Byrne P K."/>
        </authorList>
    </citation>
    <scope>NUCLEOTIDE SEQUENCE</scope>
    <source>
        <strain evidence="3">IFO1802</strain>
    </source>
</reference>
<feature type="region of interest" description="Disordered" evidence="2">
    <location>
        <begin position="747"/>
        <end position="786"/>
    </location>
</feature>
<name>A0AA35J2V6_SACK1</name>
<feature type="compositionally biased region" description="Polar residues" evidence="2">
    <location>
        <begin position="870"/>
        <end position="879"/>
    </location>
</feature>
<evidence type="ECO:0000313" key="3">
    <source>
        <dbReference type="EMBL" id="CAI4044649.1"/>
    </source>
</evidence>
<feature type="compositionally biased region" description="Basic residues" evidence="2">
    <location>
        <begin position="1076"/>
        <end position="1097"/>
    </location>
</feature>
<feature type="compositionally biased region" description="Polar residues" evidence="2">
    <location>
        <begin position="750"/>
        <end position="772"/>
    </location>
</feature>
<feature type="compositionally biased region" description="Low complexity" evidence="2">
    <location>
        <begin position="832"/>
        <end position="850"/>
    </location>
</feature>
<accession>A0AA35J2V6</accession>
<evidence type="ECO:0008006" key="5">
    <source>
        <dbReference type="Google" id="ProtNLM"/>
    </source>
</evidence>
<protein>
    <recommendedName>
        <fullName evidence="5">YKL105C-like protein</fullName>
    </recommendedName>
</protein>
<gene>
    <name evidence="3" type="primary">SKDI11G1100</name>
    <name evidence="3" type="ORF">SKDI_11G1100</name>
</gene>
<dbReference type="GeneID" id="80925309"/>
<feature type="coiled-coil region" evidence="1">
    <location>
        <begin position="306"/>
        <end position="395"/>
    </location>
</feature>
<feature type="compositionally biased region" description="Polar residues" evidence="2">
    <location>
        <begin position="980"/>
        <end position="1010"/>
    </location>
</feature>
<feature type="region of interest" description="Disordered" evidence="2">
    <location>
        <begin position="127"/>
        <end position="150"/>
    </location>
</feature>
<feature type="compositionally biased region" description="Polar residues" evidence="2">
    <location>
        <begin position="702"/>
        <end position="719"/>
    </location>
</feature>
<evidence type="ECO:0000313" key="4">
    <source>
        <dbReference type="Proteomes" id="UP001162087"/>
    </source>
</evidence>